<sequence length="87" mass="9540">GASKAAVNYVTKKIHQEHKKDGLIAFPLHPGFVQTDLGNPFAKSVGMDQAPVTIEDSIKGQLKVIDGATREKTSGRFWSFDGKELVW</sequence>
<dbReference type="AlphaFoldDB" id="A0A820CRW1"/>
<proteinExistence type="predicted"/>
<dbReference type="OrthoDB" id="5296at2759"/>
<dbReference type="Gene3D" id="3.40.50.720">
    <property type="entry name" value="NAD(P)-binding Rossmann-like Domain"/>
    <property type="match status" value="1"/>
</dbReference>
<dbReference type="PANTHER" id="PTHR45458">
    <property type="entry name" value="SHORT-CHAIN DEHYDROGENASE/REDUCTASE SDR"/>
    <property type="match status" value="1"/>
</dbReference>
<protein>
    <recommendedName>
        <fullName evidence="4">C-factor</fullName>
    </recommendedName>
</protein>
<dbReference type="SUPFAM" id="SSF51735">
    <property type="entry name" value="NAD(P)-binding Rossmann-fold domains"/>
    <property type="match status" value="1"/>
</dbReference>
<dbReference type="PANTHER" id="PTHR45458:SF1">
    <property type="entry name" value="SHORT CHAIN DEHYDROGENASE"/>
    <property type="match status" value="1"/>
</dbReference>
<comment type="caution">
    <text evidence="2">The sequence shown here is derived from an EMBL/GenBank/DDBJ whole genome shotgun (WGS) entry which is preliminary data.</text>
</comment>
<dbReference type="EMBL" id="CAJOAX010025316">
    <property type="protein sequence ID" value="CAF4222072.1"/>
    <property type="molecule type" value="Genomic_DNA"/>
</dbReference>
<organism evidence="2 3">
    <name type="scientific">Rotaria sordida</name>
    <dbReference type="NCBI Taxonomy" id="392033"/>
    <lineage>
        <taxon>Eukaryota</taxon>
        <taxon>Metazoa</taxon>
        <taxon>Spiralia</taxon>
        <taxon>Gnathifera</taxon>
        <taxon>Rotifera</taxon>
        <taxon>Eurotatoria</taxon>
        <taxon>Bdelloidea</taxon>
        <taxon>Philodinida</taxon>
        <taxon>Philodinidae</taxon>
        <taxon>Rotaria</taxon>
    </lineage>
</organism>
<dbReference type="Proteomes" id="UP000663823">
    <property type="component" value="Unassembled WGS sequence"/>
</dbReference>
<evidence type="ECO:0000313" key="1">
    <source>
        <dbReference type="EMBL" id="CAF1499861.1"/>
    </source>
</evidence>
<evidence type="ECO:0000313" key="2">
    <source>
        <dbReference type="EMBL" id="CAF4222072.1"/>
    </source>
</evidence>
<dbReference type="InterPro" id="IPR052184">
    <property type="entry name" value="SDR_enzymes"/>
</dbReference>
<reference evidence="2" key="1">
    <citation type="submission" date="2021-02" db="EMBL/GenBank/DDBJ databases">
        <authorList>
            <person name="Nowell W R."/>
        </authorList>
    </citation>
    <scope>NUCLEOTIDE SEQUENCE</scope>
</reference>
<dbReference type="InterPro" id="IPR036291">
    <property type="entry name" value="NAD(P)-bd_dom_sf"/>
</dbReference>
<evidence type="ECO:0000313" key="3">
    <source>
        <dbReference type="Proteomes" id="UP000663823"/>
    </source>
</evidence>
<feature type="non-terminal residue" evidence="2">
    <location>
        <position position="1"/>
    </location>
</feature>
<dbReference type="Proteomes" id="UP000663882">
    <property type="component" value="Unassembled WGS sequence"/>
</dbReference>
<gene>
    <name evidence="2" type="ORF">OTI717_LOCUS39415</name>
    <name evidence="1" type="ORF">RFH988_LOCUS38721</name>
</gene>
<evidence type="ECO:0008006" key="4">
    <source>
        <dbReference type="Google" id="ProtNLM"/>
    </source>
</evidence>
<dbReference type="EMBL" id="CAJNOO010010680">
    <property type="protein sequence ID" value="CAF1499861.1"/>
    <property type="molecule type" value="Genomic_DNA"/>
</dbReference>
<accession>A0A820CRW1</accession>
<name>A0A820CRW1_9BILA</name>
<dbReference type="GO" id="GO:0016616">
    <property type="term" value="F:oxidoreductase activity, acting on the CH-OH group of donors, NAD or NADP as acceptor"/>
    <property type="evidence" value="ECO:0007669"/>
    <property type="project" value="TreeGrafter"/>
</dbReference>